<dbReference type="InterPro" id="IPR050345">
    <property type="entry name" value="Aliph_Amidase/BUP"/>
</dbReference>
<dbReference type="PROSITE" id="PS50263">
    <property type="entry name" value="CN_HYDROLASE"/>
    <property type="match status" value="1"/>
</dbReference>
<sequence>MIAAHLPLIEQAAREGVQVLGLQELFNLPYVGAEQDKRWYRATERVPDGPTIQRMRAEAARLGMAMVVPVYEEAQTGVYYNTAAVIDADGRYLGKFRKIHIPHVVGFCEKFYFKPGDIGYPVFETAFCKVGVYICYDRHFPEGWRELAMNGAEVIFNPSATVRGLSDHLWTLEQPAAAVANCVYIGANNRVGMEPPWNNGHFYGSSYFCNPRGEILNQGPDDKDALVTADLDLAMIGEVRDAWNFYRDRRPDTYGAVASWQV</sequence>
<dbReference type="PANTHER" id="PTHR43674:SF2">
    <property type="entry name" value="BETA-UREIDOPROPIONASE"/>
    <property type="match status" value="1"/>
</dbReference>
<dbReference type="Gene3D" id="3.60.110.10">
    <property type="entry name" value="Carbon-nitrogen hydrolase"/>
    <property type="match status" value="1"/>
</dbReference>
<evidence type="ECO:0000259" key="2">
    <source>
        <dbReference type="PROSITE" id="PS50263"/>
    </source>
</evidence>
<dbReference type="SUPFAM" id="SSF56317">
    <property type="entry name" value="Carbon-nitrogen hydrolase"/>
    <property type="match status" value="1"/>
</dbReference>
<dbReference type="Pfam" id="PF00795">
    <property type="entry name" value="CN_hydrolase"/>
    <property type="match status" value="1"/>
</dbReference>
<proteinExistence type="predicted"/>
<dbReference type="GO" id="GO:0016811">
    <property type="term" value="F:hydrolase activity, acting on carbon-nitrogen (but not peptide) bonds, in linear amides"/>
    <property type="evidence" value="ECO:0007669"/>
    <property type="project" value="TreeGrafter"/>
</dbReference>
<keyword evidence="1" id="KW-0378">Hydrolase</keyword>
<evidence type="ECO:0000313" key="3">
    <source>
        <dbReference type="EMBL" id="CAI7991769.1"/>
    </source>
</evidence>
<accession>A0AA35QUQ7</accession>
<dbReference type="AlphaFoldDB" id="A0AA35QUQ7"/>
<keyword evidence="4" id="KW-1185">Reference proteome</keyword>
<feature type="domain" description="CN hydrolase" evidence="2">
    <location>
        <begin position="1"/>
        <end position="233"/>
    </location>
</feature>
<dbReference type="PANTHER" id="PTHR43674">
    <property type="entry name" value="NITRILASE C965.09-RELATED"/>
    <property type="match status" value="1"/>
</dbReference>
<dbReference type="EMBL" id="CASHTH010000127">
    <property type="protein sequence ID" value="CAI7991769.1"/>
    <property type="molecule type" value="Genomic_DNA"/>
</dbReference>
<gene>
    <name evidence="3" type="ORF">GBAR_LOCUS818</name>
</gene>
<evidence type="ECO:0000256" key="1">
    <source>
        <dbReference type="ARBA" id="ARBA00022801"/>
    </source>
</evidence>
<comment type="caution">
    <text evidence="3">The sequence shown here is derived from an EMBL/GenBank/DDBJ whole genome shotgun (WGS) entry which is preliminary data.</text>
</comment>
<name>A0AA35QUQ7_GEOBA</name>
<protein>
    <submittedName>
        <fullName evidence="3">N-carbamoylputrescine amidase</fullName>
    </submittedName>
</protein>
<evidence type="ECO:0000313" key="4">
    <source>
        <dbReference type="Proteomes" id="UP001174909"/>
    </source>
</evidence>
<organism evidence="3 4">
    <name type="scientific">Geodia barretti</name>
    <name type="common">Barrett's horny sponge</name>
    <dbReference type="NCBI Taxonomy" id="519541"/>
    <lineage>
        <taxon>Eukaryota</taxon>
        <taxon>Metazoa</taxon>
        <taxon>Porifera</taxon>
        <taxon>Demospongiae</taxon>
        <taxon>Heteroscleromorpha</taxon>
        <taxon>Tetractinellida</taxon>
        <taxon>Astrophorina</taxon>
        <taxon>Geodiidae</taxon>
        <taxon>Geodia</taxon>
    </lineage>
</organism>
<reference evidence="3" key="1">
    <citation type="submission" date="2023-03" db="EMBL/GenBank/DDBJ databases">
        <authorList>
            <person name="Steffen K."/>
            <person name="Cardenas P."/>
        </authorList>
    </citation>
    <scope>NUCLEOTIDE SEQUENCE</scope>
</reference>
<dbReference type="InterPro" id="IPR036526">
    <property type="entry name" value="C-N_Hydrolase_sf"/>
</dbReference>
<dbReference type="InterPro" id="IPR003010">
    <property type="entry name" value="C-N_Hydrolase"/>
</dbReference>
<dbReference type="Proteomes" id="UP001174909">
    <property type="component" value="Unassembled WGS sequence"/>
</dbReference>